<keyword evidence="1" id="KW-0812">Transmembrane</keyword>
<keyword evidence="1" id="KW-0472">Membrane</keyword>
<dbReference type="GO" id="GO:0005737">
    <property type="term" value="C:cytoplasm"/>
    <property type="evidence" value="ECO:0007669"/>
    <property type="project" value="TreeGrafter"/>
</dbReference>
<dbReference type="InterPro" id="IPR001193">
    <property type="entry name" value="MBTPS2"/>
</dbReference>
<dbReference type="PANTHER" id="PTHR13325">
    <property type="entry name" value="PROTEASE M50 MEMBRANE-BOUND TRANSCRIPTION FACTOR SITE 2 PROTEASE"/>
    <property type="match status" value="1"/>
</dbReference>
<organism evidence="2 3">
    <name type="scientific">Chenopodium quinoa</name>
    <name type="common">Quinoa</name>
    <dbReference type="NCBI Taxonomy" id="63459"/>
    <lineage>
        <taxon>Eukaryota</taxon>
        <taxon>Viridiplantae</taxon>
        <taxon>Streptophyta</taxon>
        <taxon>Embryophyta</taxon>
        <taxon>Tracheophyta</taxon>
        <taxon>Spermatophyta</taxon>
        <taxon>Magnoliopsida</taxon>
        <taxon>eudicotyledons</taxon>
        <taxon>Gunneridae</taxon>
        <taxon>Pentapetalae</taxon>
        <taxon>Caryophyllales</taxon>
        <taxon>Chenopodiaceae</taxon>
        <taxon>Chenopodioideae</taxon>
        <taxon>Atripliceae</taxon>
        <taxon>Chenopodium</taxon>
    </lineage>
</organism>
<dbReference type="PANTHER" id="PTHR13325:SF3">
    <property type="entry name" value="MEMBRANE-BOUND TRANSCRIPTION FACTOR SITE-2 PROTEASE"/>
    <property type="match status" value="1"/>
</dbReference>
<evidence type="ECO:0000256" key="1">
    <source>
        <dbReference type="SAM" id="Phobius"/>
    </source>
</evidence>
<dbReference type="GO" id="GO:1905897">
    <property type="term" value="P:regulation of response to endoplasmic reticulum stress"/>
    <property type="evidence" value="ECO:0007669"/>
    <property type="project" value="TreeGrafter"/>
</dbReference>
<dbReference type="GO" id="GO:0016020">
    <property type="term" value="C:membrane"/>
    <property type="evidence" value="ECO:0007669"/>
    <property type="project" value="InterPro"/>
</dbReference>
<feature type="transmembrane region" description="Helical" evidence="1">
    <location>
        <begin position="58"/>
        <end position="79"/>
    </location>
</feature>
<proteinExistence type="predicted"/>
<dbReference type="GO" id="GO:0031293">
    <property type="term" value="P:membrane protein intracellular domain proteolysis"/>
    <property type="evidence" value="ECO:0007669"/>
    <property type="project" value="TreeGrafter"/>
</dbReference>
<reference evidence="2" key="2">
    <citation type="submission" date="2021-03" db="UniProtKB">
        <authorList>
            <consortium name="EnsemblPlants"/>
        </authorList>
    </citation>
    <scope>IDENTIFICATION</scope>
</reference>
<dbReference type="GO" id="GO:0004222">
    <property type="term" value="F:metalloendopeptidase activity"/>
    <property type="evidence" value="ECO:0007669"/>
    <property type="project" value="InterPro"/>
</dbReference>
<evidence type="ECO:0000313" key="2">
    <source>
        <dbReference type="EnsemblPlants" id="AUR62028613-RA:cds"/>
    </source>
</evidence>
<dbReference type="AlphaFoldDB" id="A0A803MFL9"/>
<dbReference type="Proteomes" id="UP000596660">
    <property type="component" value="Unplaced"/>
</dbReference>
<protein>
    <submittedName>
        <fullName evidence="2">Uncharacterized protein</fullName>
    </submittedName>
</protein>
<keyword evidence="3" id="KW-1185">Reference proteome</keyword>
<evidence type="ECO:0000313" key="3">
    <source>
        <dbReference type="Proteomes" id="UP000596660"/>
    </source>
</evidence>
<sequence>MEGRRFRRQARIRAHTLLPLRSTRLSNTISCWYCDLKISRFNEPIYQFGQKYARYLRVWFSVGVGFSLSVLFGVTMILIWESVATLCLSDGSDKISDLFSSLLLGANPSVSFCLSLSAPIFPGIL</sequence>
<accession>A0A803MFL9</accession>
<reference evidence="2" key="1">
    <citation type="journal article" date="2017" name="Nature">
        <title>The genome of Chenopodium quinoa.</title>
        <authorList>
            <person name="Jarvis D.E."/>
            <person name="Ho Y.S."/>
            <person name="Lightfoot D.J."/>
            <person name="Schmoeckel S.M."/>
            <person name="Li B."/>
            <person name="Borm T.J.A."/>
            <person name="Ohyanagi H."/>
            <person name="Mineta K."/>
            <person name="Michell C.T."/>
            <person name="Saber N."/>
            <person name="Kharbatia N.M."/>
            <person name="Rupper R.R."/>
            <person name="Sharp A.R."/>
            <person name="Dally N."/>
            <person name="Boughton B.A."/>
            <person name="Woo Y.H."/>
            <person name="Gao G."/>
            <person name="Schijlen E.G.W.M."/>
            <person name="Guo X."/>
            <person name="Momin A.A."/>
            <person name="Negrao S."/>
            <person name="Al-Babili S."/>
            <person name="Gehring C."/>
            <person name="Roessner U."/>
            <person name="Jung C."/>
            <person name="Murphy K."/>
            <person name="Arold S.T."/>
            <person name="Gojobori T."/>
            <person name="van der Linden C.G."/>
            <person name="van Loo E.N."/>
            <person name="Jellen E.N."/>
            <person name="Maughan P.J."/>
            <person name="Tester M."/>
        </authorList>
    </citation>
    <scope>NUCLEOTIDE SEQUENCE [LARGE SCALE GENOMIC DNA]</scope>
    <source>
        <strain evidence="2">cv. PI 614886</strain>
    </source>
</reference>
<dbReference type="EnsemblPlants" id="AUR62028613-RA">
    <property type="protein sequence ID" value="AUR62028613-RA:cds"/>
    <property type="gene ID" value="AUR62028613"/>
</dbReference>
<dbReference type="Gramene" id="AUR62028613-RA">
    <property type="protein sequence ID" value="AUR62028613-RA:cds"/>
    <property type="gene ID" value="AUR62028613"/>
</dbReference>
<keyword evidence="1" id="KW-1133">Transmembrane helix</keyword>
<name>A0A803MFL9_CHEQI</name>